<reference evidence="1 2" key="1">
    <citation type="submission" date="2019-06" db="EMBL/GenBank/DDBJ databases">
        <title>Paenimaribius caenipelagi gen. nov., sp. nov., isolated from a tidal flat.</title>
        <authorList>
            <person name="Yoon J.-H."/>
        </authorList>
    </citation>
    <scope>NUCLEOTIDE SEQUENCE [LARGE SCALE GENOMIC DNA]</scope>
    <source>
        <strain evidence="1 2">JBTF-M29</strain>
    </source>
</reference>
<accession>A0A547PMV7</accession>
<proteinExistence type="predicted"/>
<dbReference type="OrthoDB" id="9798158at2"/>
<comment type="caution">
    <text evidence="1">The sequence shown here is derived from an EMBL/GenBank/DDBJ whole genome shotgun (WGS) entry which is preliminary data.</text>
</comment>
<gene>
    <name evidence="1" type="ORF">FEV53_16210</name>
</gene>
<name>A0A547PMV7_9RHOB</name>
<dbReference type="AlphaFoldDB" id="A0A547PMV7"/>
<protein>
    <submittedName>
        <fullName evidence="1">BrnT family toxin</fullName>
    </submittedName>
</protein>
<organism evidence="1 2">
    <name type="scientific">Palleronia caenipelagi</name>
    <dbReference type="NCBI Taxonomy" id="2489174"/>
    <lineage>
        <taxon>Bacteria</taxon>
        <taxon>Pseudomonadati</taxon>
        <taxon>Pseudomonadota</taxon>
        <taxon>Alphaproteobacteria</taxon>
        <taxon>Rhodobacterales</taxon>
        <taxon>Roseobacteraceae</taxon>
        <taxon>Palleronia</taxon>
    </lineage>
</organism>
<keyword evidence="2" id="KW-1185">Reference proteome</keyword>
<evidence type="ECO:0000313" key="1">
    <source>
        <dbReference type="EMBL" id="TRD15481.1"/>
    </source>
</evidence>
<dbReference type="Proteomes" id="UP000318590">
    <property type="component" value="Unassembled WGS sequence"/>
</dbReference>
<dbReference type="EMBL" id="VFSV01000042">
    <property type="protein sequence ID" value="TRD15481.1"/>
    <property type="molecule type" value="Genomic_DNA"/>
</dbReference>
<evidence type="ECO:0000313" key="2">
    <source>
        <dbReference type="Proteomes" id="UP000318590"/>
    </source>
</evidence>
<sequence>MTVVHIDRAGRTRLISARQASRKERALYHVEV</sequence>